<dbReference type="EMBL" id="WMBB01000011">
    <property type="protein sequence ID" value="MTE15813.1"/>
    <property type="molecule type" value="Genomic_DNA"/>
</dbReference>
<dbReference type="Pfam" id="PF00857">
    <property type="entry name" value="Isochorismatase"/>
    <property type="match status" value="1"/>
</dbReference>
<gene>
    <name evidence="3" type="ORF">GLP40_23960</name>
</gene>
<keyword evidence="4" id="KW-1185">Reference proteome</keyword>
<evidence type="ECO:0000259" key="2">
    <source>
        <dbReference type="Pfam" id="PF00857"/>
    </source>
</evidence>
<dbReference type="SUPFAM" id="SSF52499">
    <property type="entry name" value="Isochorismatase-like hydrolases"/>
    <property type="match status" value="1"/>
</dbReference>
<organism evidence="3 4">
    <name type="scientific">Nocardia aurantiaca</name>
    <dbReference type="NCBI Taxonomy" id="2675850"/>
    <lineage>
        <taxon>Bacteria</taxon>
        <taxon>Bacillati</taxon>
        <taxon>Actinomycetota</taxon>
        <taxon>Actinomycetes</taxon>
        <taxon>Mycobacteriales</taxon>
        <taxon>Nocardiaceae</taxon>
        <taxon>Nocardia</taxon>
    </lineage>
</organism>
<keyword evidence="1 3" id="KW-0378">Hydrolase</keyword>
<feature type="domain" description="Isochorismatase-like" evidence="2">
    <location>
        <begin position="10"/>
        <end position="184"/>
    </location>
</feature>
<evidence type="ECO:0000256" key="1">
    <source>
        <dbReference type="ARBA" id="ARBA00022801"/>
    </source>
</evidence>
<dbReference type="GO" id="GO:0016787">
    <property type="term" value="F:hydrolase activity"/>
    <property type="evidence" value="ECO:0007669"/>
    <property type="project" value="UniProtKB-KW"/>
</dbReference>
<dbReference type="CDD" id="cd00431">
    <property type="entry name" value="cysteine_hydrolases"/>
    <property type="match status" value="1"/>
</dbReference>
<dbReference type="NCBIfam" id="NF008517">
    <property type="entry name" value="PRK11440.1"/>
    <property type="match status" value="1"/>
</dbReference>
<dbReference type="PANTHER" id="PTHR43540">
    <property type="entry name" value="PEROXYUREIDOACRYLATE/UREIDOACRYLATE AMIDOHYDROLASE-RELATED"/>
    <property type="match status" value="1"/>
</dbReference>
<dbReference type="Gene3D" id="3.40.50.850">
    <property type="entry name" value="Isochorismatase-like"/>
    <property type="match status" value="1"/>
</dbReference>
<evidence type="ECO:0000313" key="3">
    <source>
        <dbReference type="EMBL" id="MTE15813.1"/>
    </source>
</evidence>
<dbReference type="PANTHER" id="PTHR43540:SF7">
    <property type="entry name" value="ISOCHORISMATASE FAMILY PROTEIN YECD"/>
    <property type="match status" value="1"/>
</dbReference>
<accession>A0A6I3KYF6</accession>
<dbReference type="Proteomes" id="UP000432464">
    <property type="component" value="Unassembled WGS sequence"/>
</dbReference>
<reference evidence="3 4" key="1">
    <citation type="submission" date="2019-11" db="EMBL/GenBank/DDBJ databases">
        <title>Nocardia sp. nov. CT2-14 isolated from soil.</title>
        <authorList>
            <person name="Kanchanasin P."/>
            <person name="Tanasupawat S."/>
            <person name="Yuki M."/>
            <person name="Kudo T."/>
        </authorList>
    </citation>
    <scope>NUCLEOTIDE SEQUENCE [LARGE SCALE GENOMIC DNA]</scope>
    <source>
        <strain evidence="3 4">CT2-14</strain>
    </source>
</reference>
<sequence length="196" mass="21076">MTDALLDPKTALVLIDLQRGIVTAPTQPHTADEVVCRGAELAKAFRDKGLPVVLVRVTFAEDGSDMPPGRTMQPGGRFTPPQGWDEIVDDLDAQPTDIRITKRQWGAFHGTDLDLHLRRRGITGIVLGGIATSIGVESTARAAHEHGYHVVVATDASADRDPASHAHSVERIFPRLGVTATTEEVLAALTDLEPQP</sequence>
<dbReference type="AlphaFoldDB" id="A0A6I3KYF6"/>
<dbReference type="InterPro" id="IPR036380">
    <property type="entry name" value="Isochorismatase-like_sf"/>
</dbReference>
<dbReference type="InterPro" id="IPR050272">
    <property type="entry name" value="Isochorismatase-like_hydrls"/>
</dbReference>
<dbReference type="InterPro" id="IPR000868">
    <property type="entry name" value="Isochorismatase-like_dom"/>
</dbReference>
<evidence type="ECO:0000313" key="4">
    <source>
        <dbReference type="Proteomes" id="UP000432464"/>
    </source>
</evidence>
<dbReference type="RefSeq" id="WP_328290582.1">
    <property type="nucleotide sequence ID" value="NZ_WMBB01000011.1"/>
</dbReference>
<proteinExistence type="predicted"/>
<protein>
    <submittedName>
        <fullName evidence="3">Hydrolase</fullName>
    </submittedName>
</protein>
<name>A0A6I3KYF6_9NOCA</name>
<comment type="caution">
    <text evidence="3">The sequence shown here is derived from an EMBL/GenBank/DDBJ whole genome shotgun (WGS) entry which is preliminary data.</text>
</comment>